<sequence>MYKWLTKFYNLLENLASRSLVDDVLRKVNGLKPIADELGVPLSQLAIAWCAANPNVSSVITGATKESQVSFIHAFSKIDMPQICDPMHFYTSWSS</sequence>
<dbReference type="EMBL" id="QGNW01002174">
    <property type="protein sequence ID" value="RVW24366.1"/>
    <property type="molecule type" value="Genomic_DNA"/>
</dbReference>
<keyword evidence="5" id="KW-0406">Ion transport</keyword>
<keyword evidence="5" id="KW-0813">Transport</keyword>
<evidence type="ECO:0000259" key="4">
    <source>
        <dbReference type="Pfam" id="PF00248"/>
    </source>
</evidence>
<gene>
    <name evidence="5" type="primary">KAB1_2</name>
    <name evidence="5" type="ORF">CK203_093276</name>
</gene>
<comment type="caution">
    <text evidence="5">The sequence shown here is derived from an EMBL/GenBank/DDBJ whole genome shotgun (WGS) entry which is preliminary data.</text>
</comment>
<dbReference type="Proteomes" id="UP000288805">
    <property type="component" value="Unassembled WGS sequence"/>
</dbReference>
<dbReference type="GO" id="GO:0034220">
    <property type="term" value="P:monoatomic ion transmembrane transport"/>
    <property type="evidence" value="ECO:0007669"/>
    <property type="project" value="UniProtKB-KW"/>
</dbReference>
<evidence type="ECO:0000256" key="1">
    <source>
        <dbReference type="ARBA" id="ARBA00006515"/>
    </source>
</evidence>
<dbReference type="PANTHER" id="PTHR43150:SF2">
    <property type="entry name" value="HYPERKINETIC, ISOFORM M"/>
    <property type="match status" value="1"/>
</dbReference>
<keyword evidence="5" id="KW-0407">Ion channel</keyword>
<dbReference type="GO" id="GO:0016491">
    <property type="term" value="F:oxidoreductase activity"/>
    <property type="evidence" value="ECO:0007669"/>
    <property type="project" value="UniProtKB-KW"/>
</dbReference>
<evidence type="ECO:0000313" key="5">
    <source>
        <dbReference type="EMBL" id="RVW24366.1"/>
    </source>
</evidence>
<dbReference type="AlphaFoldDB" id="A0A438CMC3"/>
<evidence type="ECO:0000256" key="2">
    <source>
        <dbReference type="ARBA" id="ARBA00022857"/>
    </source>
</evidence>
<keyword evidence="3" id="KW-0560">Oxidoreductase</keyword>
<accession>A0A438CMC3</accession>
<dbReference type="Pfam" id="PF00248">
    <property type="entry name" value="Aldo_ket_red"/>
    <property type="match status" value="1"/>
</dbReference>
<reference evidence="5 6" key="1">
    <citation type="journal article" date="2018" name="PLoS Genet.">
        <title>Population sequencing reveals clonal diversity and ancestral inbreeding in the grapevine cultivar Chardonnay.</title>
        <authorList>
            <person name="Roach M.J."/>
            <person name="Johnson D.L."/>
            <person name="Bohlmann J."/>
            <person name="van Vuuren H.J."/>
            <person name="Jones S.J."/>
            <person name="Pretorius I.S."/>
            <person name="Schmidt S.A."/>
            <person name="Borneman A.R."/>
        </authorList>
    </citation>
    <scope>NUCLEOTIDE SEQUENCE [LARGE SCALE GENOMIC DNA]</scope>
    <source>
        <strain evidence="6">cv. Chardonnay</strain>
        <tissue evidence="5">Leaf</tissue>
    </source>
</reference>
<keyword evidence="2" id="KW-0521">NADP</keyword>
<comment type="similarity">
    <text evidence="1">Belongs to the shaker potassium channel beta subunit family.</text>
</comment>
<organism evidence="5 6">
    <name type="scientific">Vitis vinifera</name>
    <name type="common">Grape</name>
    <dbReference type="NCBI Taxonomy" id="29760"/>
    <lineage>
        <taxon>Eukaryota</taxon>
        <taxon>Viridiplantae</taxon>
        <taxon>Streptophyta</taxon>
        <taxon>Embryophyta</taxon>
        <taxon>Tracheophyta</taxon>
        <taxon>Spermatophyta</taxon>
        <taxon>Magnoliopsida</taxon>
        <taxon>eudicotyledons</taxon>
        <taxon>Gunneridae</taxon>
        <taxon>Pentapetalae</taxon>
        <taxon>rosids</taxon>
        <taxon>Vitales</taxon>
        <taxon>Vitaceae</taxon>
        <taxon>Viteae</taxon>
        <taxon>Vitis</taxon>
    </lineage>
</organism>
<dbReference type="InterPro" id="IPR005399">
    <property type="entry name" value="K_chnl_volt-dep_bsu_KCNAB-rel"/>
</dbReference>
<proteinExistence type="inferred from homology"/>
<dbReference type="PANTHER" id="PTHR43150">
    <property type="entry name" value="HYPERKINETIC, ISOFORM M"/>
    <property type="match status" value="1"/>
</dbReference>
<name>A0A438CMC3_VITVI</name>
<evidence type="ECO:0000256" key="3">
    <source>
        <dbReference type="ARBA" id="ARBA00023002"/>
    </source>
</evidence>
<dbReference type="Gene3D" id="3.20.20.100">
    <property type="entry name" value="NADP-dependent oxidoreductase domain"/>
    <property type="match status" value="1"/>
</dbReference>
<evidence type="ECO:0000313" key="6">
    <source>
        <dbReference type="Proteomes" id="UP000288805"/>
    </source>
</evidence>
<feature type="domain" description="NADP-dependent oxidoreductase" evidence="4">
    <location>
        <begin position="23"/>
        <end position="70"/>
    </location>
</feature>
<dbReference type="InterPro" id="IPR036812">
    <property type="entry name" value="NAD(P)_OxRdtase_dom_sf"/>
</dbReference>
<dbReference type="InterPro" id="IPR023210">
    <property type="entry name" value="NADP_OxRdtase_dom"/>
</dbReference>
<protein>
    <submittedName>
        <fullName evidence="5">Putative voltage-gated potassium channel subunit beta</fullName>
    </submittedName>
</protein>
<dbReference type="SUPFAM" id="SSF51430">
    <property type="entry name" value="NAD(P)-linked oxidoreductase"/>
    <property type="match status" value="1"/>
</dbReference>